<evidence type="ECO:0000256" key="11">
    <source>
        <dbReference type="SAM" id="SignalP"/>
    </source>
</evidence>
<evidence type="ECO:0000256" key="2">
    <source>
        <dbReference type="ARBA" id="ARBA00009592"/>
    </source>
</evidence>
<keyword evidence="8" id="KW-1133">Transmembrane helix</keyword>
<evidence type="ECO:0000256" key="1">
    <source>
        <dbReference type="ARBA" id="ARBA00004251"/>
    </source>
</evidence>
<evidence type="ECO:0000313" key="13">
    <source>
        <dbReference type="EMBL" id="KAL0408467.1"/>
    </source>
</evidence>
<keyword evidence="5" id="KW-0812">Transmembrane</keyword>
<comment type="subcellular location">
    <subcellularLocation>
        <location evidence="1">Cell membrane</location>
        <topology evidence="1">Single-pass type I membrane protein</topology>
    </subcellularLocation>
</comment>
<gene>
    <name evidence="13" type="ORF">Sradi_1781100</name>
</gene>
<proteinExistence type="inferred from homology"/>
<dbReference type="InterPro" id="IPR032675">
    <property type="entry name" value="LRR_dom_sf"/>
</dbReference>
<evidence type="ECO:0000256" key="4">
    <source>
        <dbReference type="ARBA" id="ARBA00022614"/>
    </source>
</evidence>
<dbReference type="Pfam" id="PF08263">
    <property type="entry name" value="LRRNT_2"/>
    <property type="match status" value="1"/>
</dbReference>
<keyword evidence="9" id="KW-0472">Membrane</keyword>
<dbReference type="SUPFAM" id="SSF52058">
    <property type="entry name" value="L domain-like"/>
    <property type="match status" value="1"/>
</dbReference>
<evidence type="ECO:0000256" key="9">
    <source>
        <dbReference type="ARBA" id="ARBA00023136"/>
    </source>
</evidence>
<dbReference type="InterPro" id="IPR051502">
    <property type="entry name" value="RLP_Defense_Trigger"/>
</dbReference>
<keyword evidence="4" id="KW-0433">Leucine-rich repeat</keyword>
<evidence type="ECO:0000256" key="3">
    <source>
        <dbReference type="ARBA" id="ARBA00022475"/>
    </source>
</evidence>
<dbReference type="GO" id="GO:0005886">
    <property type="term" value="C:plasma membrane"/>
    <property type="evidence" value="ECO:0007669"/>
    <property type="project" value="UniProtKB-SubCell"/>
</dbReference>
<name>A0AAW2TV86_SESRA</name>
<dbReference type="InterPro" id="IPR001611">
    <property type="entry name" value="Leu-rich_rpt"/>
</dbReference>
<keyword evidence="10" id="KW-0325">Glycoprotein</keyword>
<comment type="similarity">
    <text evidence="2">Belongs to the RLP family.</text>
</comment>
<feature type="signal peptide" evidence="11">
    <location>
        <begin position="1"/>
        <end position="18"/>
    </location>
</feature>
<comment type="caution">
    <text evidence="13">The sequence shown here is derived from an EMBL/GenBank/DDBJ whole genome shotgun (WGS) entry which is preliminary data.</text>
</comment>
<feature type="domain" description="Leucine-rich repeat-containing N-terminal plant-type" evidence="12">
    <location>
        <begin position="22"/>
        <end position="53"/>
    </location>
</feature>
<sequence length="186" mass="20292">MMRLKVVVPLVFAFVIIAAECNYEVDVLYAWRLELTDPNNVLQSWDPTLRNPCPGFMDLGNAGLSGSLVAELGGLTNLQYLQLEGNKISGRIPSELGNLTNLISLGLSQNLLSGPIPVSLGNLRSLRFMNLNSNKLSGRIPDTVIQLIKWGQLQTLNVSDNQLAGTTRLTNTTGFQITTIIQDPKA</sequence>
<dbReference type="InterPro" id="IPR013210">
    <property type="entry name" value="LRR_N_plant-typ"/>
</dbReference>
<evidence type="ECO:0000256" key="7">
    <source>
        <dbReference type="ARBA" id="ARBA00022737"/>
    </source>
</evidence>
<keyword evidence="6 11" id="KW-0732">Signal</keyword>
<evidence type="ECO:0000256" key="5">
    <source>
        <dbReference type="ARBA" id="ARBA00022692"/>
    </source>
</evidence>
<dbReference type="PANTHER" id="PTHR48062:SF52">
    <property type="entry name" value="RECEPTOR-LIKE PROTEIN 8-RELATED"/>
    <property type="match status" value="1"/>
</dbReference>
<dbReference type="EMBL" id="JACGWJ010000007">
    <property type="protein sequence ID" value="KAL0408467.1"/>
    <property type="molecule type" value="Genomic_DNA"/>
</dbReference>
<dbReference type="FunFam" id="3.80.10.10:FF:000041">
    <property type="entry name" value="LRR receptor-like serine/threonine-protein kinase ERECTA"/>
    <property type="match status" value="1"/>
</dbReference>
<evidence type="ECO:0000256" key="8">
    <source>
        <dbReference type="ARBA" id="ARBA00022989"/>
    </source>
</evidence>
<keyword evidence="7" id="KW-0677">Repeat</keyword>
<feature type="chain" id="PRO_5043542574" evidence="11">
    <location>
        <begin position="19"/>
        <end position="186"/>
    </location>
</feature>
<accession>A0AAW2TV86</accession>
<keyword evidence="3" id="KW-1003">Cell membrane</keyword>
<protein>
    <submittedName>
        <fullName evidence="13">Leucine-rich repeat protein 1</fullName>
    </submittedName>
</protein>
<dbReference type="PANTHER" id="PTHR48062">
    <property type="entry name" value="RECEPTOR-LIKE PROTEIN 14"/>
    <property type="match status" value="1"/>
</dbReference>
<evidence type="ECO:0000256" key="10">
    <source>
        <dbReference type="ARBA" id="ARBA00023180"/>
    </source>
</evidence>
<dbReference type="AlphaFoldDB" id="A0AAW2TV86"/>
<dbReference type="Pfam" id="PF13855">
    <property type="entry name" value="LRR_8"/>
    <property type="match status" value="1"/>
</dbReference>
<evidence type="ECO:0000256" key="6">
    <source>
        <dbReference type="ARBA" id="ARBA00022729"/>
    </source>
</evidence>
<reference evidence="13" key="2">
    <citation type="journal article" date="2024" name="Plant">
        <title>Genomic evolution and insights into agronomic trait innovations of Sesamum species.</title>
        <authorList>
            <person name="Miao H."/>
            <person name="Wang L."/>
            <person name="Qu L."/>
            <person name="Liu H."/>
            <person name="Sun Y."/>
            <person name="Le M."/>
            <person name="Wang Q."/>
            <person name="Wei S."/>
            <person name="Zheng Y."/>
            <person name="Lin W."/>
            <person name="Duan Y."/>
            <person name="Cao H."/>
            <person name="Xiong S."/>
            <person name="Wang X."/>
            <person name="Wei L."/>
            <person name="Li C."/>
            <person name="Ma Q."/>
            <person name="Ju M."/>
            <person name="Zhao R."/>
            <person name="Li G."/>
            <person name="Mu C."/>
            <person name="Tian Q."/>
            <person name="Mei H."/>
            <person name="Zhang T."/>
            <person name="Gao T."/>
            <person name="Zhang H."/>
        </authorList>
    </citation>
    <scope>NUCLEOTIDE SEQUENCE</scope>
    <source>
        <strain evidence="13">G02</strain>
    </source>
</reference>
<dbReference type="Gene3D" id="3.80.10.10">
    <property type="entry name" value="Ribonuclease Inhibitor"/>
    <property type="match status" value="1"/>
</dbReference>
<organism evidence="13">
    <name type="scientific">Sesamum radiatum</name>
    <name type="common">Black benniseed</name>
    <dbReference type="NCBI Taxonomy" id="300843"/>
    <lineage>
        <taxon>Eukaryota</taxon>
        <taxon>Viridiplantae</taxon>
        <taxon>Streptophyta</taxon>
        <taxon>Embryophyta</taxon>
        <taxon>Tracheophyta</taxon>
        <taxon>Spermatophyta</taxon>
        <taxon>Magnoliopsida</taxon>
        <taxon>eudicotyledons</taxon>
        <taxon>Gunneridae</taxon>
        <taxon>Pentapetalae</taxon>
        <taxon>asterids</taxon>
        <taxon>lamiids</taxon>
        <taxon>Lamiales</taxon>
        <taxon>Pedaliaceae</taxon>
        <taxon>Sesamum</taxon>
    </lineage>
</organism>
<reference evidence="13" key="1">
    <citation type="submission" date="2020-06" db="EMBL/GenBank/DDBJ databases">
        <authorList>
            <person name="Li T."/>
            <person name="Hu X."/>
            <person name="Zhang T."/>
            <person name="Song X."/>
            <person name="Zhang H."/>
            <person name="Dai N."/>
            <person name="Sheng W."/>
            <person name="Hou X."/>
            <person name="Wei L."/>
        </authorList>
    </citation>
    <scope>NUCLEOTIDE SEQUENCE</scope>
    <source>
        <strain evidence="13">G02</strain>
        <tissue evidence="13">Leaf</tissue>
    </source>
</reference>
<evidence type="ECO:0000259" key="12">
    <source>
        <dbReference type="Pfam" id="PF08263"/>
    </source>
</evidence>